<evidence type="ECO:0000256" key="2">
    <source>
        <dbReference type="ARBA" id="ARBA00012438"/>
    </source>
</evidence>
<protein>
    <recommendedName>
        <fullName evidence="2">histidine kinase</fullName>
        <ecNumber evidence="2">2.7.13.3</ecNumber>
    </recommendedName>
</protein>
<evidence type="ECO:0000256" key="3">
    <source>
        <dbReference type="ARBA" id="ARBA00022553"/>
    </source>
</evidence>
<evidence type="ECO:0000256" key="7">
    <source>
        <dbReference type="ARBA" id="ARBA00022840"/>
    </source>
</evidence>
<dbReference type="GO" id="GO:0016020">
    <property type="term" value="C:membrane"/>
    <property type="evidence" value="ECO:0007669"/>
    <property type="project" value="InterPro"/>
</dbReference>
<dbReference type="EMBL" id="LVWE01000001">
    <property type="protein sequence ID" value="OAD46707.1"/>
    <property type="molecule type" value="Genomic_DNA"/>
</dbReference>
<organism evidence="12 13">
    <name type="scientific">Polaribacter atrinae</name>
    <dbReference type="NCBI Taxonomy" id="1333662"/>
    <lineage>
        <taxon>Bacteria</taxon>
        <taxon>Pseudomonadati</taxon>
        <taxon>Bacteroidota</taxon>
        <taxon>Flavobacteriia</taxon>
        <taxon>Flavobacteriales</taxon>
        <taxon>Flavobacteriaceae</taxon>
    </lineage>
</organism>
<keyword evidence="13" id="KW-1185">Reference proteome</keyword>
<accession>A0A176TFL0</accession>
<dbReference type="Pfam" id="PF02518">
    <property type="entry name" value="HATPase_c"/>
    <property type="match status" value="1"/>
</dbReference>
<dbReference type="InterPro" id="IPR011712">
    <property type="entry name" value="Sig_transdc_His_kin_sub3_dim/P"/>
</dbReference>
<dbReference type="CDD" id="cd16917">
    <property type="entry name" value="HATPase_UhpB-NarQ-NarX-like"/>
    <property type="match status" value="1"/>
</dbReference>
<evidence type="ECO:0000256" key="10">
    <source>
        <dbReference type="SAM" id="Phobius"/>
    </source>
</evidence>
<feature type="coiled-coil region" evidence="9">
    <location>
        <begin position="361"/>
        <end position="395"/>
    </location>
</feature>
<dbReference type="PROSITE" id="PS50109">
    <property type="entry name" value="HIS_KIN"/>
    <property type="match status" value="1"/>
</dbReference>
<dbReference type="SUPFAM" id="SSF55874">
    <property type="entry name" value="ATPase domain of HSP90 chaperone/DNA topoisomerase II/histidine kinase"/>
    <property type="match status" value="1"/>
</dbReference>
<keyword evidence="7" id="KW-0067">ATP-binding</keyword>
<keyword evidence="3" id="KW-0597">Phosphoprotein</keyword>
<dbReference type="InterPro" id="IPR003594">
    <property type="entry name" value="HATPase_dom"/>
</dbReference>
<dbReference type="Gene3D" id="1.25.40.10">
    <property type="entry name" value="Tetratricopeptide repeat domain"/>
    <property type="match status" value="2"/>
</dbReference>
<dbReference type="GO" id="GO:0000155">
    <property type="term" value="F:phosphorelay sensor kinase activity"/>
    <property type="evidence" value="ECO:0007669"/>
    <property type="project" value="InterPro"/>
</dbReference>
<evidence type="ECO:0000256" key="8">
    <source>
        <dbReference type="ARBA" id="ARBA00023012"/>
    </source>
</evidence>
<evidence type="ECO:0000256" key="6">
    <source>
        <dbReference type="ARBA" id="ARBA00022777"/>
    </source>
</evidence>
<evidence type="ECO:0000256" key="4">
    <source>
        <dbReference type="ARBA" id="ARBA00022679"/>
    </source>
</evidence>
<dbReference type="Gene3D" id="1.20.5.1930">
    <property type="match status" value="1"/>
</dbReference>
<sequence>MRHFKKLYFLTFVFAICLLNTKNSYSQSKIIDSLKTIAKKQKKKIKVQTYIEIAEHFTGINLDSAKSYSVKAHNLSTKIGDKVLTIITTHQLGNFARENSEYSKALKHFEESLKMSIKLNDSTLIANSYSGIGIVNSRLGDFRGAIKNFYESIPIYERLKDTTNIARGYLNLAVDLRKVKEFDNCILFNLKALKIFEKQNDLLNVAAINNNLAGVYNDNKNYEKAIKKAEEAKKYFFENNYIRYTAYPITNIAISYDSLNKPQKAETNYLKAIELHTKNREPYELAFLHNAYSNLNYKQKKYIKAINIGKKALEHAKEINALEFISSSSKTLAKSYAKIKDFQESNKFLMLHLNSKDSLFQKEKTKDIAELQLQYETSKKEIEIIQQKEQLLKQELIIKNRELYTIILGAALLILAILSLGYYHRYQFKKKQLQKEIDLKDALSTIKMQNRLQEQRLRISRDLHDNIGSQLTFIISSVDNLKYTTKDANTKLKEKLVGISTFTSETIHQLRDTIWAMNKNEITSDDVHTRILSFVEKAKTSTENIEFIVHYNIYKNTIFSSLEGMNIFRVIQEAINNALKYAEASKIEIKLYKKRGKLIVSIIDNGIGFDIKNVNLGNGLSNMEKRMSEIEGKVNINSEIKKGTEILVEVTLKNTSYDV</sequence>
<keyword evidence="6" id="KW-0418">Kinase</keyword>
<keyword evidence="5" id="KW-0547">Nucleotide-binding</keyword>
<dbReference type="InterPro" id="IPR036890">
    <property type="entry name" value="HATPase_C_sf"/>
</dbReference>
<comment type="catalytic activity">
    <reaction evidence="1">
        <text>ATP + protein L-histidine = ADP + protein N-phospho-L-histidine.</text>
        <dbReference type="EC" id="2.7.13.3"/>
    </reaction>
</comment>
<dbReference type="RefSeq" id="WP_068446915.1">
    <property type="nucleotide sequence ID" value="NZ_CP150660.1"/>
</dbReference>
<dbReference type="PANTHER" id="PTHR24421:SF10">
    <property type="entry name" value="NITRATE_NITRITE SENSOR PROTEIN NARQ"/>
    <property type="match status" value="1"/>
</dbReference>
<dbReference type="EC" id="2.7.13.3" evidence="2"/>
<dbReference type="SMART" id="SM00028">
    <property type="entry name" value="TPR"/>
    <property type="match status" value="6"/>
</dbReference>
<dbReference type="OrthoDB" id="9778366at2"/>
<dbReference type="PANTHER" id="PTHR24421">
    <property type="entry name" value="NITRATE/NITRITE SENSOR PROTEIN NARX-RELATED"/>
    <property type="match status" value="1"/>
</dbReference>
<comment type="caution">
    <text evidence="12">The sequence shown here is derived from an EMBL/GenBank/DDBJ whole genome shotgun (WGS) entry which is preliminary data.</text>
</comment>
<keyword evidence="9" id="KW-0175">Coiled coil</keyword>
<feature type="domain" description="Histidine kinase" evidence="11">
    <location>
        <begin position="462"/>
        <end position="654"/>
    </location>
</feature>
<dbReference type="SMART" id="SM00387">
    <property type="entry name" value="HATPase_c"/>
    <property type="match status" value="1"/>
</dbReference>
<proteinExistence type="predicted"/>
<evidence type="ECO:0000313" key="13">
    <source>
        <dbReference type="Proteomes" id="UP000076923"/>
    </source>
</evidence>
<keyword evidence="10" id="KW-0812">Transmembrane</keyword>
<dbReference type="InterPro" id="IPR050482">
    <property type="entry name" value="Sensor_HK_TwoCompSys"/>
</dbReference>
<evidence type="ECO:0000259" key="11">
    <source>
        <dbReference type="PROSITE" id="PS50109"/>
    </source>
</evidence>
<dbReference type="AlphaFoldDB" id="A0A176TFL0"/>
<dbReference type="Proteomes" id="UP000076923">
    <property type="component" value="Unassembled WGS sequence"/>
</dbReference>
<keyword evidence="4" id="KW-0808">Transferase</keyword>
<dbReference type="STRING" id="1333662.LPB303_00175"/>
<evidence type="ECO:0000256" key="5">
    <source>
        <dbReference type="ARBA" id="ARBA00022741"/>
    </source>
</evidence>
<dbReference type="Gene3D" id="3.30.565.10">
    <property type="entry name" value="Histidine kinase-like ATPase, C-terminal domain"/>
    <property type="match status" value="1"/>
</dbReference>
<dbReference type="GO" id="GO:0005524">
    <property type="term" value="F:ATP binding"/>
    <property type="evidence" value="ECO:0007669"/>
    <property type="project" value="UniProtKB-KW"/>
</dbReference>
<evidence type="ECO:0000256" key="9">
    <source>
        <dbReference type="SAM" id="Coils"/>
    </source>
</evidence>
<evidence type="ECO:0000313" key="12">
    <source>
        <dbReference type="EMBL" id="OAD46707.1"/>
    </source>
</evidence>
<keyword evidence="10" id="KW-1133">Transmembrane helix</keyword>
<dbReference type="SUPFAM" id="SSF48452">
    <property type="entry name" value="TPR-like"/>
    <property type="match status" value="2"/>
</dbReference>
<dbReference type="GO" id="GO:0046983">
    <property type="term" value="F:protein dimerization activity"/>
    <property type="evidence" value="ECO:0007669"/>
    <property type="project" value="InterPro"/>
</dbReference>
<reference evidence="12 13" key="1">
    <citation type="submission" date="2016-02" db="EMBL/GenBank/DDBJ databases">
        <title>Draft genome sequence of Polaribacter atrinae KACC17473.</title>
        <authorList>
            <person name="Shin S.-K."/>
            <person name="Yi H."/>
        </authorList>
    </citation>
    <scope>NUCLEOTIDE SEQUENCE [LARGE SCALE GENOMIC DNA]</scope>
    <source>
        <strain evidence="12 13">KACC 17473</strain>
    </source>
</reference>
<dbReference type="InterPro" id="IPR005467">
    <property type="entry name" value="His_kinase_dom"/>
</dbReference>
<evidence type="ECO:0000256" key="1">
    <source>
        <dbReference type="ARBA" id="ARBA00000085"/>
    </source>
</evidence>
<gene>
    <name evidence="12" type="ORF">LPB303_00175</name>
</gene>
<keyword evidence="10" id="KW-0472">Membrane</keyword>
<dbReference type="Pfam" id="PF13424">
    <property type="entry name" value="TPR_12"/>
    <property type="match status" value="2"/>
</dbReference>
<feature type="transmembrane region" description="Helical" evidence="10">
    <location>
        <begin position="403"/>
        <end position="423"/>
    </location>
</feature>
<keyword evidence="8" id="KW-0902">Two-component regulatory system</keyword>
<name>A0A176TFL0_9FLAO</name>
<dbReference type="InterPro" id="IPR019734">
    <property type="entry name" value="TPR_rpt"/>
</dbReference>
<dbReference type="Pfam" id="PF07730">
    <property type="entry name" value="HisKA_3"/>
    <property type="match status" value="1"/>
</dbReference>
<dbReference type="InterPro" id="IPR011990">
    <property type="entry name" value="TPR-like_helical_dom_sf"/>
</dbReference>